<feature type="region of interest" description="Disordered" evidence="1">
    <location>
        <begin position="24"/>
        <end position="51"/>
    </location>
</feature>
<organism evidence="3 4">
    <name type="scientific">Lipingzhangella halophila</name>
    <dbReference type="NCBI Taxonomy" id="1783352"/>
    <lineage>
        <taxon>Bacteria</taxon>
        <taxon>Bacillati</taxon>
        <taxon>Actinomycetota</taxon>
        <taxon>Actinomycetes</taxon>
        <taxon>Streptosporangiales</taxon>
        <taxon>Nocardiopsidaceae</taxon>
        <taxon>Lipingzhangella</taxon>
    </lineage>
</organism>
<evidence type="ECO:0008006" key="5">
    <source>
        <dbReference type="Google" id="ProtNLM"/>
    </source>
</evidence>
<gene>
    <name evidence="3" type="ORF">F4561_000837</name>
</gene>
<keyword evidence="2" id="KW-0732">Signal</keyword>
<dbReference type="EMBL" id="JACHJT010000001">
    <property type="protein sequence ID" value="MBB4930017.1"/>
    <property type="molecule type" value="Genomic_DNA"/>
</dbReference>
<evidence type="ECO:0000256" key="2">
    <source>
        <dbReference type="SAM" id="SignalP"/>
    </source>
</evidence>
<evidence type="ECO:0000313" key="4">
    <source>
        <dbReference type="Proteomes" id="UP000523007"/>
    </source>
</evidence>
<feature type="chain" id="PRO_5030863599" description="Lipoprotein" evidence="2">
    <location>
        <begin position="27"/>
        <end position="165"/>
    </location>
</feature>
<dbReference type="PROSITE" id="PS51257">
    <property type="entry name" value="PROKAR_LIPOPROTEIN"/>
    <property type="match status" value="1"/>
</dbReference>
<evidence type="ECO:0000313" key="3">
    <source>
        <dbReference type="EMBL" id="MBB4930017.1"/>
    </source>
</evidence>
<proteinExistence type="predicted"/>
<keyword evidence="4" id="KW-1185">Reference proteome</keyword>
<sequence length="165" mass="18229">MNRKTPLTLGALAAIALLFGCSPASDRNEEEEKEPLPEETPEAFTEFSDIQLPENPEKLEISVDRNEFDKPRYRIHMTGTLDDVDEVCGQVGNYLPHVNEETVDAEAEELDVPSDEIEDVDLDYVYGCDAVIQSSGADVNALVLKPGEDDNGTATLYLHAEPFQT</sequence>
<evidence type="ECO:0000256" key="1">
    <source>
        <dbReference type="SAM" id="MobiDB-lite"/>
    </source>
</evidence>
<name>A0A7W7RDJ4_9ACTN</name>
<feature type="signal peptide" evidence="2">
    <location>
        <begin position="1"/>
        <end position="26"/>
    </location>
</feature>
<comment type="caution">
    <text evidence="3">The sequence shown here is derived from an EMBL/GenBank/DDBJ whole genome shotgun (WGS) entry which is preliminary data.</text>
</comment>
<dbReference type="Proteomes" id="UP000523007">
    <property type="component" value="Unassembled WGS sequence"/>
</dbReference>
<accession>A0A7W7RDJ4</accession>
<feature type="compositionally biased region" description="Acidic residues" evidence="1">
    <location>
        <begin position="28"/>
        <end position="41"/>
    </location>
</feature>
<dbReference type="AlphaFoldDB" id="A0A7W7RDJ4"/>
<protein>
    <recommendedName>
        <fullName evidence="5">Lipoprotein</fullName>
    </recommendedName>
</protein>
<reference evidence="3 4" key="1">
    <citation type="submission" date="2020-08" db="EMBL/GenBank/DDBJ databases">
        <title>Sequencing the genomes of 1000 actinobacteria strains.</title>
        <authorList>
            <person name="Klenk H.-P."/>
        </authorList>
    </citation>
    <scope>NUCLEOTIDE SEQUENCE [LARGE SCALE GENOMIC DNA]</scope>
    <source>
        <strain evidence="3 4">DSM 102030</strain>
    </source>
</reference>
<dbReference type="RefSeq" id="WP_184574922.1">
    <property type="nucleotide sequence ID" value="NZ_JACHJT010000001.1"/>
</dbReference>